<sequence>MITADLEQAFTQLCQNIFTTLGKSNNEPMLFTLIKHECSDEFIVAQSCDHTYVDARSAQVIFNHIINHYNALCSKDTSTANDIILMAKALRTLPADQIIDECFKGNPQANHEKNYRQSEL</sequence>
<reference evidence="1 2" key="1">
    <citation type="submission" date="2019-05" db="EMBL/GenBank/DDBJ databases">
        <title>Colwellia ponticola sp. nov., isolated from seawater.</title>
        <authorList>
            <person name="Yoon J.-H."/>
        </authorList>
    </citation>
    <scope>NUCLEOTIDE SEQUENCE [LARGE SCALE GENOMIC DNA]</scope>
    <source>
        <strain evidence="1 2">OISW-25</strain>
    </source>
</reference>
<organism evidence="1 2">
    <name type="scientific">Colwellia ponticola</name>
    <dbReference type="NCBI Taxonomy" id="2304625"/>
    <lineage>
        <taxon>Bacteria</taxon>
        <taxon>Pseudomonadati</taxon>
        <taxon>Pseudomonadota</taxon>
        <taxon>Gammaproteobacteria</taxon>
        <taxon>Alteromonadales</taxon>
        <taxon>Colwelliaceae</taxon>
        <taxon>Colwellia</taxon>
    </lineage>
</organism>
<accession>A0A8H2PLA9</accession>
<dbReference type="Proteomes" id="UP000307702">
    <property type="component" value="Unassembled WGS sequence"/>
</dbReference>
<dbReference type="AlphaFoldDB" id="A0A8H2PLA9"/>
<protein>
    <submittedName>
        <fullName evidence="1">Uncharacterized protein</fullName>
    </submittedName>
</protein>
<keyword evidence="2" id="KW-1185">Reference proteome</keyword>
<evidence type="ECO:0000313" key="2">
    <source>
        <dbReference type="Proteomes" id="UP000307702"/>
    </source>
</evidence>
<dbReference type="RefSeq" id="WP_138620200.1">
    <property type="nucleotide sequence ID" value="NZ_SZVP01000001.1"/>
</dbReference>
<comment type="caution">
    <text evidence="1">The sequence shown here is derived from an EMBL/GenBank/DDBJ whole genome shotgun (WGS) entry which is preliminary data.</text>
</comment>
<gene>
    <name evidence="1" type="ORF">FCS21_01425</name>
</gene>
<evidence type="ECO:0000313" key="1">
    <source>
        <dbReference type="EMBL" id="TMM47668.1"/>
    </source>
</evidence>
<dbReference type="EMBL" id="SZVP01000001">
    <property type="protein sequence ID" value="TMM47668.1"/>
    <property type="molecule type" value="Genomic_DNA"/>
</dbReference>
<proteinExistence type="predicted"/>
<dbReference type="SUPFAM" id="SSF52777">
    <property type="entry name" value="CoA-dependent acyltransferases"/>
    <property type="match status" value="1"/>
</dbReference>
<name>A0A8H2PLA9_9GAMM</name>